<dbReference type="InterPro" id="IPR050739">
    <property type="entry name" value="MFP"/>
</dbReference>
<evidence type="ECO:0000256" key="8">
    <source>
        <dbReference type="ARBA" id="ARBA00023136"/>
    </source>
</evidence>
<evidence type="ECO:0000256" key="3">
    <source>
        <dbReference type="ARBA" id="ARBA00022448"/>
    </source>
</evidence>
<evidence type="ECO:0000256" key="4">
    <source>
        <dbReference type="ARBA" id="ARBA00022475"/>
    </source>
</evidence>
<dbReference type="PANTHER" id="PTHR30386">
    <property type="entry name" value="MEMBRANE FUSION SUBUNIT OF EMRAB-TOLC MULTIDRUG EFFLUX PUMP"/>
    <property type="match status" value="1"/>
</dbReference>
<dbReference type="Pfam" id="PF25994">
    <property type="entry name" value="HH_AprE"/>
    <property type="match status" value="1"/>
</dbReference>
<evidence type="ECO:0000256" key="1">
    <source>
        <dbReference type="ARBA" id="ARBA00004377"/>
    </source>
</evidence>
<sequence length="486" mass="53465">MSEKDIIPAGQPQSQEPVQYEMPDETATAFIRQADDPYAPGDLPIGLLEFHSPTAALVNMPPTASAQYMIWLIGALMLSTLTVMVVFPLDKVVSTSGRLISTETPIVIQPLDASIVRSIKVREGDYVRKGEILAELDPTTTGADIDNMRAQTDQYQAEVDRLLAEADGRTYTATAQNLVSAQQAEAFIRRQGEYNAKITNYDKMIASLQHDMKGYQASAAMYAAQSKVAADVHSMRMQLQKDQVGSKLSTLSAQNALMDIERSQIAAQQQAASTSNKLAAQTSEKESYIQNWKAEVYRDLNTAEHHLAESKASYRKALLHSQLVIMRAPEDSIILSLARVSVGGVLSAGQRMMTLIPVGKGLEVETVLSGKDVGFVKLGDKALVKFETFPFQQYGGAEAVVRTISADSFVQDEDAQQVGVSLDPKNQAFFRVHMRIDKYTLHGVPSFFHPQPGMPITADIKVGKRTIMQYMLNTIMPLMNQGMREP</sequence>
<dbReference type="RefSeq" id="WP_173560209.1">
    <property type="nucleotide sequence ID" value="NZ_JAPIUZ010000006.1"/>
</dbReference>
<keyword evidence="4 9" id="KW-1003">Cell membrane</keyword>
<name>A0ABT3QGR7_9PROT</name>
<evidence type="ECO:0000256" key="2">
    <source>
        <dbReference type="ARBA" id="ARBA00009477"/>
    </source>
</evidence>
<evidence type="ECO:0000313" key="12">
    <source>
        <dbReference type="EMBL" id="MCX2564473.1"/>
    </source>
</evidence>
<feature type="domain" description="AprE-like beta-barrel" evidence="11">
    <location>
        <begin position="363"/>
        <end position="463"/>
    </location>
</feature>
<evidence type="ECO:0000313" key="13">
    <source>
        <dbReference type="Proteomes" id="UP001301152"/>
    </source>
</evidence>
<dbReference type="Gene3D" id="2.40.50.100">
    <property type="match status" value="1"/>
</dbReference>
<keyword evidence="8 9" id="KW-0472">Membrane</keyword>
<dbReference type="Gene3D" id="1.10.287.470">
    <property type="entry name" value="Helix hairpin bin"/>
    <property type="match status" value="1"/>
</dbReference>
<keyword evidence="5 9" id="KW-0997">Cell inner membrane</keyword>
<dbReference type="SUPFAM" id="SSF111369">
    <property type="entry name" value="HlyD-like secretion proteins"/>
    <property type="match status" value="1"/>
</dbReference>
<keyword evidence="3 9" id="KW-0813">Transport</keyword>
<comment type="similarity">
    <text evidence="2 9">Belongs to the membrane fusion protein (MFP) (TC 8.A.1) family.</text>
</comment>
<accession>A0ABT3QGR7</accession>
<evidence type="ECO:0000259" key="10">
    <source>
        <dbReference type="Pfam" id="PF25994"/>
    </source>
</evidence>
<organism evidence="12 13">
    <name type="scientific">Acetobacter thailandicus</name>
    <dbReference type="NCBI Taxonomy" id="1502842"/>
    <lineage>
        <taxon>Bacteria</taxon>
        <taxon>Pseudomonadati</taxon>
        <taxon>Pseudomonadota</taxon>
        <taxon>Alphaproteobacteria</taxon>
        <taxon>Acetobacterales</taxon>
        <taxon>Acetobacteraceae</taxon>
        <taxon>Acetobacter</taxon>
    </lineage>
</organism>
<dbReference type="PRINTS" id="PR01490">
    <property type="entry name" value="RTXTOXIND"/>
</dbReference>
<evidence type="ECO:0000256" key="7">
    <source>
        <dbReference type="ARBA" id="ARBA00022989"/>
    </source>
</evidence>
<evidence type="ECO:0000256" key="5">
    <source>
        <dbReference type="ARBA" id="ARBA00022519"/>
    </source>
</evidence>
<evidence type="ECO:0000256" key="9">
    <source>
        <dbReference type="RuleBase" id="RU365093"/>
    </source>
</evidence>
<dbReference type="InterPro" id="IPR010129">
    <property type="entry name" value="T1SS_HlyD"/>
</dbReference>
<comment type="caution">
    <text evidence="12">The sequence shown here is derived from an EMBL/GenBank/DDBJ whole genome shotgun (WGS) entry which is preliminary data.</text>
</comment>
<gene>
    <name evidence="12" type="ORF">OQ497_10960</name>
</gene>
<keyword evidence="6 9" id="KW-0812">Transmembrane</keyword>
<dbReference type="PANTHER" id="PTHR30386:SF26">
    <property type="entry name" value="TRANSPORT PROTEIN COMB"/>
    <property type="match status" value="1"/>
</dbReference>
<protein>
    <recommendedName>
        <fullName evidence="9">Membrane fusion protein (MFP) family protein</fullName>
    </recommendedName>
</protein>
<evidence type="ECO:0000256" key="6">
    <source>
        <dbReference type="ARBA" id="ARBA00022692"/>
    </source>
</evidence>
<comment type="subcellular location">
    <subcellularLocation>
        <location evidence="1 9">Cell inner membrane</location>
        <topology evidence="1 9">Single-pass membrane protein</topology>
    </subcellularLocation>
</comment>
<proteinExistence type="inferred from homology"/>
<dbReference type="NCBIfam" id="TIGR01843">
    <property type="entry name" value="type_I_hlyD"/>
    <property type="match status" value="1"/>
</dbReference>
<dbReference type="EMBL" id="JAPIUZ010000006">
    <property type="protein sequence ID" value="MCX2564473.1"/>
    <property type="molecule type" value="Genomic_DNA"/>
</dbReference>
<reference evidence="12 13" key="1">
    <citation type="submission" date="2022-11" db="EMBL/GenBank/DDBJ databases">
        <title>Genome sequencing of Acetobacter type strain.</title>
        <authorList>
            <person name="Heo J."/>
            <person name="Lee D."/>
            <person name="Han B.-H."/>
            <person name="Hong S.-B."/>
            <person name="Kwon S.-W."/>
        </authorList>
    </citation>
    <scope>NUCLEOTIDE SEQUENCE [LARGE SCALE GENOMIC DNA]</scope>
    <source>
        <strain evidence="12 13">KACC 21253</strain>
    </source>
</reference>
<dbReference type="InterPro" id="IPR058781">
    <property type="entry name" value="HH_AprE-like"/>
</dbReference>
<evidence type="ECO:0000259" key="11">
    <source>
        <dbReference type="Pfam" id="PF26002"/>
    </source>
</evidence>
<dbReference type="Pfam" id="PF26002">
    <property type="entry name" value="Beta-barrel_AprE"/>
    <property type="match status" value="1"/>
</dbReference>
<feature type="domain" description="AprE-like long alpha-helical hairpin" evidence="10">
    <location>
        <begin position="143"/>
        <end position="317"/>
    </location>
</feature>
<keyword evidence="13" id="KW-1185">Reference proteome</keyword>
<dbReference type="InterPro" id="IPR058982">
    <property type="entry name" value="Beta-barrel_AprE"/>
</dbReference>
<dbReference type="Proteomes" id="UP001301152">
    <property type="component" value="Unassembled WGS sequence"/>
</dbReference>
<keyword evidence="7 9" id="KW-1133">Transmembrane helix</keyword>
<feature type="transmembrane region" description="Helical" evidence="9">
    <location>
        <begin position="68"/>
        <end position="89"/>
    </location>
</feature>